<dbReference type="Proteomes" id="UP000006813">
    <property type="component" value="Unassembled WGS sequence"/>
</dbReference>
<evidence type="ECO:0000313" key="3">
    <source>
        <dbReference type="Proteomes" id="UP000006813"/>
    </source>
</evidence>
<dbReference type="EMBL" id="JH166728">
    <property type="protein sequence ID" value="EHA99922.1"/>
    <property type="molecule type" value="Genomic_DNA"/>
</dbReference>
<gene>
    <name evidence="2" type="ORF">GW7_01882</name>
</gene>
<dbReference type="InParanoid" id="G5ASB2"/>
<name>G5ASB2_HETGA</name>
<dbReference type="AlphaFoldDB" id="G5ASB2"/>
<accession>G5ASB2</accession>
<proteinExistence type="predicted"/>
<sequence length="372" mass="39150">MLLLPAQLSPRCPPAGPPSLQQKPDVLPSVSRGPAPISTEDHFQANRCPHETDAAVCELSSGSRLHKQTAHCTASNFPAHRMWGRLSSHLAPLSPSARSPNAECASLHRRQPGLGTDSRRGRQHLASSECGIHKADFLLLQTLLLPSLPPSPSETPVPGQQLLSTPYTQAQALAGSIHSTGDPLPATLVHNTLQQSLVSAEYRGPAPQWACHSPPTEDACCFGGCDQCAGAADPGTLHGLRLGLLRSRGASVGFAMSFPDCIWKLTLPPSVTSDFQPSPPTRSLVRRGDGVLAPLPQACSFHPVPQGVPPMPGLGHLKAKFSSQAEGTAHKAAEEPGGFRDHLACRPQATLQLLVVTGTPGAVLRGLPARTP</sequence>
<feature type="compositionally biased region" description="Low complexity" evidence="1">
    <location>
        <begin position="93"/>
        <end position="102"/>
    </location>
</feature>
<reference evidence="2 3" key="1">
    <citation type="journal article" date="2011" name="Nature">
        <title>Genome sequencing reveals insights into physiology and longevity of the naked mole rat.</title>
        <authorList>
            <person name="Kim E.B."/>
            <person name="Fang X."/>
            <person name="Fushan A.A."/>
            <person name="Huang Z."/>
            <person name="Lobanov A.V."/>
            <person name="Han L."/>
            <person name="Marino S.M."/>
            <person name="Sun X."/>
            <person name="Turanov A.A."/>
            <person name="Yang P."/>
            <person name="Yim S.H."/>
            <person name="Zhao X."/>
            <person name="Kasaikina M.V."/>
            <person name="Stoletzki N."/>
            <person name="Peng C."/>
            <person name="Polak P."/>
            <person name="Xiong Z."/>
            <person name="Kiezun A."/>
            <person name="Zhu Y."/>
            <person name="Chen Y."/>
            <person name="Kryukov G.V."/>
            <person name="Zhang Q."/>
            <person name="Peshkin L."/>
            <person name="Yang L."/>
            <person name="Bronson R.T."/>
            <person name="Buffenstein R."/>
            <person name="Wang B."/>
            <person name="Han C."/>
            <person name="Li Q."/>
            <person name="Chen L."/>
            <person name="Zhao W."/>
            <person name="Sunyaev S.R."/>
            <person name="Park T.J."/>
            <person name="Zhang G."/>
            <person name="Wang J."/>
            <person name="Gladyshev V.N."/>
        </authorList>
    </citation>
    <scope>NUCLEOTIDE SEQUENCE [LARGE SCALE GENOMIC DNA]</scope>
</reference>
<evidence type="ECO:0000256" key="1">
    <source>
        <dbReference type="SAM" id="MobiDB-lite"/>
    </source>
</evidence>
<protein>
    <submittedName>
        <fullName evidence="2">Uncharacterized protein</fullName>
    </submittedName>
</protein>
<feature type="region of interest" description="Disordered" evidence="1">
    <location>
        <begin position="93"/>
        <end position="121"/>
    </location>
</feature>
<organism evidence="2 3">
    <name type="scientific">Heterocephalus glaber</name>
    <name type="common">Naked mole rat</name>
    <dbReference type="NCBI Taxonomy" id="10181"/>
    <lineage>
        <taxon>Eukaryota</taxon>
        <taxon>Metazoa</taxon>
        <taxon>Chordata</taxon>
        <taxon>Craniata</taxon>
        <taxon>Vertebrata</taxon>
        <taxon>Euteleostomi</taxon>
        <taxon>Mammalia</taxon>
        <taxon>Eutheria</taxon>
        <taxon>Euarchontoglires</taxon>
        <taxon>Glires</taxon>
        <taxon>Rodentia</taxon>
        <taxon>Hystricomorpha</taxon>
        <taxon>Bathyergidae</taxon>
        <taxon>Heterocephalus</taxon>
    </lineage>
</organism>
<evidence type="ECO:0000313" key="2">
    <source>
        <dbReference type="EMBL" id="EHA99922.1"/>
    </source>
</evidence>
<feature type="region of interest" description="Disordered" evidence="1">
    <location>
        <begin position="1"/>
        <end position="35"/>
    </location>
</feature>